<dbReference type="EMBL" id="JANJYI010000003">
    <property type="protein sequence ID" value="KAK2657356.1"/>
    <property type="molecule type" value="Genomic_DNA"/>
</dbReference>
<keyword evidence="8" id="KW-1185">Reference proteome</keyword>
<dbReference type="PANTHER" id="PTHR47947:SF29">
    <property type="entry name" value="CYTOCHROME P450 CYP82D47-LIKE"/>
    <property type="match status" value="1"/>
</dbReference>
<dbReference type="Gene3D" id="1.10.630.10">
    <property type="entry name" value="Cytochrome P450"/>
    <property type="match status" value="1"/>
</dbReference>
<dbReference type="InterPro" id="IPR002401">
    <property type="entry name" value="Cyt_P450_E_grp-I"/>
</dbReference>
<evidence type="ECO:0000256" key="6">
    <source>
        <dbReference type="ARBA" id="ARBA00023033"/>
    </source>
</evidence>
<keyword evidence="3" id="KW-0479">Metal-binding</keyword>
<dbReference type="GO" id="GO:0020037">
    <property type="term" value="F:heme binding"/>
    <property type="evidence" value="ECO:0007669"/>
    <property type="project" value="InterPro"/>
</dbReference>
<evidence type="ECO:0008006" key="9">
    <source>
        <dbReference type="Google" id="ProtNLM"/>
    </source>
</evidence>
<keyword evidence="4" id="KW-0560">Oxidoreductase</keyword>
<evidence type="ECO:0000313" key="8">
    <source>
        <dbReference type="Proteomes" id="UP001280121"/>
    </source>
</evidence>
<evidence type="ECO:0000256" key="5">
    <source>
        <dbReference type="ARBA" id="ARBA00023004"/>
    </source>
</evidence>
<keyword evidence="6" id="KW-0503">Monooxygenase</keyword>
<dbReference type="SUPFAM" id="SSF48264">
    <property type="entry name" value="Cytochrome P450"/>
    <property type="match status" value="1"/>
</dbReference>
<dbReference type="InterPro" id="IPR001128">
    <property type="entry name" value="Cyt_P450"/>
</dbReference>
<dbReference type="GO" id="GO:0005506">
    <property type="term" value="F:iron ion binding"/>
    <property type="evidence" value="ECO:0007669"/>
    <property type="project" value="InterPro"/>
</dbReference>
<comment type="similarity">
    <text evidence="1">Belongs to the cytochrome P450 family.</text>
</comment>
<dbReference type="Proteomes" id="UP001280121">
    <property type="component" value="Unassembled WGS sequence"/>
</dbReference>
<evidence type="ECO:0000256" key="1">
    <source>
        <dbReference type="ARBA" id="ARBA00010617"/>
    </source>
</evidence>
<sequence>MNVCQLPCHQALHKFCPELLVKLMMSNVHFYLRTIFVDSEMRFKVLTEFLSAPQAGGAWPIIGHMHLFGDQQLTHKTLGDMADKYGPVFTIRLGSHRVLVLNSWEAARECFTVHDKVFCTRPSTTGSKLLGYDYAMSGYSPYGSCWPEMRKISTIELLSNHQINMLESIRTS</sequence>
<dbReference type="InterPro" id="IPR036396">
    <property type="entry name" value="Cyt_P450_sf"/>
</dbReference>
<dbReference type="InterPro" id="IPR050651">
    <property type="entry name" value="Plant_Cytochrome_P450_Monoox"/>
</dbReference>
<dbReference type="AlphaFoldDB" id="A0AAE0CN93"/>
<keyword evidence="2" id="KW-0349">Heme</keyword>
<evidence type="ECO:0000256" key="4">
    <source>
        <dbReference type="ARBA" id="ARBA00023002"/>
    </source>
</evidence>
<gene>
    <name evidence="7" type="ORF">Ddye_010408</name>
</gene>
<dbReference type="Pfam" id="PF00067">
    <property type="entry name" value="p450"/>
    <property type="match status" value="1"/>
</dbReference>
<comment type="caution">
    <text evidence="7">The sequence shown here is derived from an EMBL/GenBank/DDBJ whole genome shotgun (WGS) entry which is preliminary data.</text>
</comment>
<keyword evidence="5" id="KW-0408">Iron</keyword>
<accession>A0AAE0CN93</accession>
<evidence type="ECO:0000256" key="2">
    <source>
        <dbReference type="ARBA" id="ARBA00022617"/>
    </source>
</evidence>
<dbReference type="PRINTS" id="PR00463">
    <property type="entry name" value="EP450I"/>
</dbReference>
<evidence type="ECO:0000256" key="3">
    <source>
        <dbReference type="ARBA" id="ARBA00022723"/>
    </source>
</evidence>
<proteinExistence type="inferred from homology"/>
<dbReference type="PANTHER" id="PTHR47947">
    <property type="entry name" value="CYTOCHROME P450 82C3-RELATED"/>
    <property type="match status" value="1"/>
</dbReference>
<reference evidence="7" key="1">
    <citation type="journal article" date="2023" name="Plant J.">
        <title>Genome sequences and population genomics provide insights into the demographic history, inbreeding, and mutation load of two 'living fossil' tree species of Dipteronia.</title>
        <authorList>
            <person name="Feng Y."/>
            <person name="Comes H.P."/>
            <person name="Chen J."/>
            <person name="Zhu S."/>
            <person name="Lu R."/>
            <person name="Zhang X."/>
            <person name="Li P."/>
            <person name="Qiu J."/>
            <person name="Olsen K.M."/>
            <person name="Qiu Y."/>
        </authorList>
    </citation>
    <scope>NUCLEOTIDE SEQUENCE</scope>
    <source>
        <strain evidence="7">KIB01</strain>
    </source>
</reference>
<organism evidence="7 8">
    <name type="scientific">Dipteronia dyeriana</name>
    <dbReference type="NCBI Taxonomy" id="168575"/>
    <lineage>
        <taxon>Eukaryota</taxon>
        <taxon>Viridiplantae</taxon>
        <taxon>Streptophyta</taxon>
        <taxon>Embryophyta</taxon>
        <taxon>Tracheophyta</taxon>
        <taxon>Spermatophyta</taxon>
        <taxon>Magnoliopsida</taxon>
        <taxon>eudicotyledons</taxon>
        <taxon>Gunneridae</taxon>
        <taxon>Pentapetalae</taxon>
        <taxon>rosids</taxon>
        <taxon>malvids</taxon>
        <taxon>Sapindales</taxon>
        <taxon>Sapindaceae</taxon>
        <taxon>Hippocastanoideae</taxon>
        <taxon>Acereae</taxon>
        <taxon>Dipteronia</taxon>
    </lineage>
</organism>
<protein>
    <recommendedName>
        <fullName evidence="9">Cytochrome P450</fullName>
    </recommendedName>
</protein>
<dbReference type="GO" id="GO:0016705">
    <property type="term" value="F:oxidoreductase activity, acting on paired donors, with incorporation or reduction of molecular oxygen"/>
    <property type="evidence" value="ECO:0007669"/>
    <property type="project" value="InterPro"/>
</dbReference>
<dbReference type="GO" id="GO:0004497">
    <property type="term" value="F:monooxygenase activity"/>
    <property type="evidence" value="ECO:0007669"/>
    <property type="project" value="UniProtKB-KW"/>
</dbReference>
<evidence type="ECO:0000313" key="7">
    <source>
        <dbReference type="EMBL" id="KAK2657356.1"/>
    </source>
</evidence>
<name>A0AAE0CN93_9ROSI</name>